<reference evidence="4 5" key="1">
    <citation type="submission" date="2019-07" db="EMBL/GenBank/DDBJ databases">
        <title>Complete Genome Sequence of Leptotrichia trevisanii Strain JMUB3870.</title>
        <authorList>
            <person name="Watanabe S."/>
            <person name="Cui L."/>
        </authorList>
    </citation>
    <scope>NUCLEOTIDE SEQUENCE [LARGE SCALE GENOMIC DNA]</scope>
    <source>
        <strain evidence="4 5">JMUB3870</strain>
    </source>
</reference>
<dbReference type="RefSeq" id="WP_232056026.1">
    <property type="nucleotide sequence ID" value="NZ_AP019831.1"/>
</dbReference>
<dbReference type="PANTHER" id="PTHR22604">
    <property type="entry name" value="OXIDOREDUCTASES"/>
    <property type="match status" value="1"/>
</dbReference>
<gene>
    <name evidence="4" type="ORF">JMUB3870_1825</name>
</gene>
<evidence type="ECO:0000313" key="4">
    <source>
        <dbReference type="EMBL" id="BBM45705.1"/>
    </source>
</evidence>
<dbReference type="Pfam" id="PF01408">
    <property type="entry name" value="GFO_IDH_MocA"/>
    <property type="match status" value="1"/>
</dbReference>
<evidence type="ECO:0000313" key="5">
    <source>
        <dbReference type="Proteomes" id="UP000422644"/>
    </source>
</evidence>
<sequence length="145" mass="16729">MGEKIEKELKWAVLGTGVIANEMAQALEKMGKKLYAVANRTHGKAVEFAKKYGVQKVYDKIEDMFTDKETDIIYITTPHNTHIKFMIEALKNGKHVLCEKSITLNSKELEEAVKIAKEKKSYSRRSNDNFQYATLYCTFRNCKLR</sequence>
<name>A0A510K5B5_9FUSO</name>
<dbReference type="PANTHER" id="PTHR22604:SF105">
    <property type="entry name" value="TRANS-1,2-DIHYDROBENZENE-1,2-DIOL DEHYDROGENASE"/>
    <property type="match status" value="1"/>
</dbReference>
<keyword evidence="2" id="KW-0560">Oxidoreductase</keyword>
<dbReference type="EMBL" id="AP019831">
    <property type="protein sequence ID" value="BBM45705.1"/>
    <property type="molecule type" value="Genomic_DNA"/>
</dbReference>
<evidence type="ECO:0000256" key="2">
    <source>
        <dbReference type="ARBA" id="ARBA00023002"/>
    </source>
</evidence>
<dbReference type="Gene3D" id="3.40.50.720">
    <property type="entry name" value="NAD(P)-binding Rossmann-like Domain"/>
    <property type="match status" value="1"/>
</dbReference>
<dbReference type="AlphaFoldDB" id="A0A510K5B5"/>
<evidence type="ECO:0000256" key="1">
    <source>
        <dbReference type="ARBA" id="ARBA00010928"/>
    </source>
</evidence>
<dbReference type="Proteomes" id="UP000422644">
    <property type="component" value="Chromosome"/>
</dbReference>
<evidence type="ECO:0000259" key="3">
    <source>
        <dbReference type="Pfam" id="PF01408"/>
    </source>
</evidence>
<dbReference type="InterPro" id="IPR000683">
    <property type="entry name" value="Gfo/Idh/MocA-like_OxRdtase_N"/>
</dbReference>
<accession>A0A510K5B5</accession>
<dbReference type="GO" id="GO:0016491">
    <property type="term" value="F:oxidoreductase activity"/>
    <property type="evidence" value="ECO:0007669"/>
    <property type="project" value="UniProtKB-KW"/>
</dbReference>
<organism evidence="4 5">
    <name type="scientific">Leptotrichia trevisanii</name>
    <dbReference type="NCBI Taxonomy" id="109328"/>
    <lineage>
        <taxon>Bacteria</taxon>
        <taxon>Fusobacteriati</taxon>
        <taxon>Fusobacteriota</taxon>
        <taxon>Fusobacteriia</taxon>
        <taxon>Fusobacteriales</taxon>
        <taxon>Leptotrichiaceae</taxon>
        <taxon>Leptotrichia</taxon>
    </lineage>
</organism>
<feature type="domain" description="Gfo/Idh/MocA-like oxidoreductase N-terminal" evidence="3">
    <location>
        <begin position="9"/>
        <end position="120"/>
    </location>
</feature>
<dbReference type="GO" id="GO:0000166">
    <property type="term" value="F:nucleotide binding"/>
    <property type="evidence" value="ECO:0007669"/>
    <property type="project" value="InterPro"/>
</dbReference>
<dbReference type="InterPro" id="IPR036291">
    <property type="entry name" value="NAD(P)-bd_dom_sf"/>
</dbReference>
<protein>
    <submittedName>
        <fullName evidence="4">Oxidoreductase domain-containing protein</fullName>
    </submittedName>
</protein>
<keyword evidence="5" id="KW-1185">Reference proteome</keyword>
<proteinExistence type="inferred from homology"/>
<dbReference type="SUPFAM" id="SSF51735">
    <property type="entry name" value="NAD(P)-binding Rossmann-fold domains"/>
    <property type="match status" value="1"/>
</dbReference>
<dbReference type="InterPro" id="IPR050984">
    <property type="entry name" value="Gfo/Idh/MocA_domain"/>
</dbReference>
<comment type="similarity">
    <text evidence="1">Belongs to the Gfo/Idh/MocA family.</text>
</comment>